<dbReference type="InterPro" id="IPR043128">
    <property type="entry name" value="Rev_trsase/Diguanyl_cyclase"/>
</dbReference>
<dbReference type="InterPro" id="IPR000160">
    <property type="entry name" value="GGDEF_dom"/>
</dbReference>
<dbReference type="SUPFAM" id="SSF55073">
    <property type="entry name" value="Nucleotide cyclase"/>
    <property type="match status" value="1"/>
</dbReference>
<reference evidence="4" key="1">
    <citation type="journal article" date="2021" name="Front. Microbiol.">
        <title>Comprehensive Comparative Genomics and Phenotyping of Methylobacterium Species.</title>
        <authorList>
            <person name="Alessa O."/>
            <person name="Ogura Y."/>
            <person name="Fujitani Y."/>
            <person name="Takami H."/>
            <person name="Hayashi T."/>
            <person name="Sahin N."/>
            <person name="Tani A."/>
        </authorList>
    </citation>
    <scope>NUCLEOTIDE SEQUENCE</scope>
    <source>
        <strain evidence="4">DSM 19015</strain>
    </source>
</reference>
<feature type="transmembrane region" description="Helical" evidence="1">
    <location>
        <begin position="151"/>
        <end position="169"/>
    </location>
</feature>
<dbReference type="NCBIfam" id="TIGR00254">
    <property type="entry name" value="GGDEF"/>
    <property type="match status" value="1"/>
</dbReference>
<dbReference type="PANTHER" id="PTHR33121">
    <property type="entry name" value="CYCLIC DI-GMP PHOSPHODIESTERASE PDEF"/>
    <property type="match status" value="1"/>
</dbReference>
<dbReference type="Gene3D" id="3.30.70.270">
    <property type="match status" value="1"/>
</dbReference>
<dbReference type="Pfam" id="PF00990">
    <property type="entry name" value="GGDEF"/>
    <property type="match status" value="1"/>
</dbReference>
<gene>
    <name evidence="4" type="ORF">OCOJLMKI_3084</name>
</gene>
<evidence type="ECO:0008006" key="6">
    <source>
        <dbReference type="Google" id="ProtNLM"/>
    </source>
</evidence>
<dbReference type="Proteomes" id="UP001055125">
    <property type="component" value="Unassembled WGS sequence"/>
</dbReference>
<keyword evidence="1" id="KW-0812">Transmembrane</keyword>
<dbReference type="Pfam" id="PF00563">
    <property type="entry name" value="EAL"/>
    <property type="match status" value="1"/>
</dbReference>
<comment type="caution">
    <text evidence="4">The sequence shown here is derived from an EMBL/GenBank/DDBJ whole genome shotgun (WGS) entry which is preliminary data.</text>
</comment>
<feature type="transmembrane region" description="Helical" evidence="1">
    <location>
        <begin position="97"/>
        <end position="120"/>
    </location>
</feature>
<evidence type="ECO:0000259" key="2">
    <source>
        <dbReference type="PROSITE" id="PS50883"/>
    </source>
</evidence>
<feature type="domain" description="GGDEF" evidence="3">
    <location>
        <begin position="259"/>
        <end position="396"/>
    </location>
</feature>
<dbReference type="SUPFAM" id="SSF141868">
    <property type="entry name" value="EAL domain-like"/>
    <property type="match status" value="1"/>
</dbReference>
<dbReference type="InterPro" id="IPR050706">
    <property type="entry name" value="Cyclic-di-GMP_PDE-like"/>
</dbReference>
<dbReference type="Gene3D" id="3.20.20.450">
    <property type="entry name" value="EAL domain"/>
    <property type="match status" value="1"/>
</dbReference>
<feature type="transmembrane region" description="Helical" evidence="1">
    <location>
        <begin position="126"/>
        <end position="144"/>
    </location>
</feature>
<keyword evidence="5" id="KW-1185">Reference proteome</keyword>
<dbReference type="PROSITE" id="PS50883">
    <property type="entry name" value="EAL"/>
    <property type="match status" value="1"/>
</dbReference>
<organism evidence="4 5">
    <name type="scientific">Methylobacterium iners</name>
    <dbReference type="NCBI Taxonomy" id="418707"/>
    <lineage>
        <taxon>Bacteria</taxon>
        <taxon>Pseudomonadati</taxon>
        <taxon>Pseudomonadota</taxon>
        <taxon>Alphaproteobacteria</taxon>
        <taxon>Hyphomicrobiales</taxon>
        <taxon>Methylobacteriaceae</taxon>
        <taxon>Methylobacterium</taxon>
    </lineage>
</organism>
<dbReference type="CDD" id="cd01948">
    <property type="entry name" value="EAL"/>
    <property type="match status" value="1"/>
</dbReference>
<evidence type="ECO:0000256" key="1">
    <source>
        <dbReference type="SAM" id="Phobius"/>
    </source>
</evidence>
<dbReference type="RefSeq" id="WP_238245001.1">
    <property type="nucleotide sequence ID" value="NZ_BPQP01000048.1"/>
</dbReference>
<keyword evidence="1" id="KW-1133">Transmembrane helix</keyword>
<accession>A0ABQ4S1Z3</accession>
<name>A0ABQ4S1Z3_9HYPH</name>
<dbReference type="SMART" id="SM00267">
    <property type="entry name" value="GGDEF"/>
    <property type="match status" value="1"/>
</dbReference>
<keyword evidence="1" id="KW-0472">Membrane</keyword>
<proteinExistence type="predicted"/>
<dbReference type="SMART" id="SM00052">
    <property type="entry name" value="EAL"/>
    <property type="match status" value="1"/>
</dbReference>
<dbReference type="EMBL" id="BPQP01000048">
    <property type="protein sequence ID" value="GJD95868.1"/>
    <property type="molecule type" value="Genomic_DNA"/>
</dbReference>
<sequence>MSTATVDLLDLELGKRWFERRSPPLHAAFKAHHSQAVRAEIASACTLVGLLYVAFGAMDALLIRDMLPYVLTLRLCIGVVYVGGIRLQARHGVDARILELQCSLGIYLGFAAWLCLAAQSSDTENILYYAGYGLIFMLVANLFFNFRFEVALLSSGLITLTFLVWAFTFTDDQDYFVCFASLYILSFVLTAFLNFKHNRERYRVHLNARRADLRQREAVLRGEELFRLSTTDALTGLANRRALDDVLQELWHGYVTTHHAFGVILIDVDFFKLYNDRYGHQQGDQCLAAVSQAMRCIAEPHGYALGRFGGEEFAVMFQADSARQVVIFAEEVRRTVEALRIPHSARRDQFSMVTVSVGAAFSADVAGEKPERTITAADLALYVAKEERNRIHLYDQRMHAADANDDVTAELLRSAVKEGLVSVVFQPIVDVRSGRIWAAEALMRLKDRHGRAISPDRFIPLAERTGAIHELGEWILREACDLLANEPSLPVVSVNVSAKQICDAGFADAVEAIVRAAKIEPARLALEITEGGQISGNPEVSRLMGRLSAIGIRVWLDDFGTGFAGLTCLSELRFDMVKIDRFFVQNCNTLRGAKLLKNIVDLVGSCAQSTIVEGVEEAEQIELVTSFGVELFQGYHLGRPMLKQELVSRLQGEAEAASAA</sequence>
<feature type="domain" description="EAL" evidence="2">
    <location>
        <begin position="405"/>
        <end position="654"/>
    </location>
</feature>
<protein>
    <recommendedName>
        <fullName evidence="6">Diguanylate cyclase</fullName>
    </recommendedName>
</protein>
<dbReference type="InterPro" id="IPR029787">
    <property type="entry name" value="Nucleotide_cyclase"/>
</dbReference>
<dbReference type="PANTHER" id="PTHR33121:SF79">
    <property type="entry name" value="CYCLIC DI-GMP PHOSPHODIESTERASE PDED-RELATED"/>
    <property type="match status" value="1"/>
</dbReference>
<feature type="transmembrane region" description="Helical" evidence="1">
    <location>
        <begin position="175"/>
        <end position="195"/>
    </location>
</feature>
<feature type="transmembrane region" description="Helical" evidence="1">
    <location>
        <begin position="67"/>
        <end position="85"/>
    </location>
</feature>
<reference evidence="4" key="2">
    <citation type="submission" date="2021-08" db="EMBL/GenBank/DDBJ databases">
        <authorList>
            <person name="Tani A."/>
            <person name="Ola A."/>
            <person name="Ogura Y."/>
            <person name="Katsura K."/>
            <person name="Hayashi T."/>
        </authorList>
    </citation>
    <scope>NUCLEOTIDE SEQUENCE</scope>
    <source>
        <strain evidence="4">DSM 19015</strain>
    </source>
</reference>
<dbReference type="CDD" id="cd01949">
    <property type="entry name" value="GGDEF"/>
    <property type="match status" value="1"/>
</dbReference>
<dbReference type="PROSITE" id="PS50887">
    <property type="entry name" value="GGDEF"/>
    <property type="match status" value="1"/>
</dbReference>
<evidence type="ECO:0000259" key="3">
    <source>
        <dbReference type="PROSITE" id="PS50887"/>
    </source>
</evidence>
<feature type="transmembrane region" description="Helical" evidence="1">
    <location>
        <begin position="36"/>
        <end position="55"/>
    </location>
</feature>
<evidence type="ECO:0000313" key="5">
    <source>
        <dbReference type="Proteomes" id="UP001055125"/>
    </source>
</evidence>
<evidence type="ECO:0000313" key="4">
    <source>
        <dbReference type="EMBL" id="GJD95868.1"/>
    </source>
</evidence>
<dbReference type="InterPro" id="IPR035919">
    <property type="entry name" value="EAL_sf"/>
</dbReference>
<dbReference type="InterPro" id="IPR001633">
    <property type="entry name" value="EAL_dom"/>
</dbReference>